<comment type="subcellular location">
    <subcellularLocation>
        <location evidence="7">Cell inner membrane</location>
        <topology evidence="7">Single-pass type II membrane protein</topology>
    </subcellularLocation>
    <text evidence="7">Localizes to the division septum.</text>
</comment>
<evidence type="ECO:0000256" key="5">
    <source>
        <dbReference type="ARBA" id="ARBA00023136"/>
    </source>
</evidence>
<dbReference type="eggNOG" id="COG2919">
    <property type="taxonomic scope" value="Bacteria"/>
</dbReference>
<feature type="region of interest" description="Disordered" evidence="8">
    <location>
        <begin position="92"/>
        <end position="136"/>
    </location>
</feature>
<evidence type="ECO:0000256" key="2">
    <source>
        <dbReference type="ARBA" id="ARBA00022618"/>
    </source>
</evidence>
<evidence type="ECO:0000256" key="8">
    <source>
        <dbReference type="SAM" id="MobiDB-lite"/>
    </source>
</evidence>
<keyword evidence="10" id="KW-1185">Reference proteome</keyword>
<dbReference type="HAMAP" id="MF_00599">
    <property type="entry name" value="FtsB"/>
    <property type="match status" value="1"/>
</dbReference>
<evidence type="ECO:0000256" key="7">
    <source>
        <dbReference type="HAMAP-Rule" id="MF_00599"/>
    </source>
</evidence>
<evidence type="ECO:0000313" key="9">
    <source>
        <dbReference type="EMBL" id="ADI29469.1"/>
    </source>
</evidence>
<feature type="compositionally biased region" description="Polar residues" evidence="8">
    <location>
        <begin position="126"/>
        <end position="136"/>
    </location>
</feature>
<keyword evidence="5 7" id="KW-0472">Membrane</keyword>
<dbReference type="Pfam" id="PF04977">
    <property type="entry name" value="DivIC"/>
    <property type="match status" value="1"/>
</dbReference>
<dbReference type="InterPro" id="IPR007060">
    <property type="entry name" value="FtsL/DivIC"/>
</dbReference>
<organism evidence="9 10">
    <name type="scientific">Methylotenera versatilis (strain 301)</name>
    <dbReference type="NCBI Taxonomy" id="666681"/>
    <lineage>
        <taxon>Bacteria</taxon>
        <taxon>Pseudomonadati</taxon>
        <taxon>Pseudomonadota</taxon>
        <taxon>Betaproteobacteria</taxon>
        <taxon>Nitrosomonadales</taxon>
        <taxon>Methylophilaceae</taxon>
        <taxon>Methylotenera</taxon>
    </lineage>
</organism>
<dbReference type="PANTHER" id="PTHR37485:SF1">
    <property type="entry name" value="CELL DIVISION PROTEIN FTSB"/>
    <property type="match status" value="1"/>
</dbReference>
<keyword evidence="7" id="KW-0997">Cell inner membrane</keyword>
<evidence type="ECO:0000256" key="3">
    <source>
        <dbReference type="ARBA" id="ARBA00022692"/>
    </source>
</evidence>
<comment type="similarity">
    <text evidence="7">Belongs to the FtsB family.</text>
</comment>
<evidence type="ECO:0000256" key="6">
    <source>
        <dbReference type="ARBA" id="ARBA00023306"/>
    </source>
</evidence>
<keyword evidence="4 7" id="KW-1133">Transmembrane helix</keyword>
<dbReference type="InterPro" id="IPR023081">
    <property type="entry name" value="Cell_div_FtsB"/>
</dbReference>
<keyword evidence="2 7" id="KW-0132">Cell division</keyword>
<accession>D7DQ98</accession>
<keyword evidence="7" id="KW-0175">Coiled coil</keyword>
<keyword evidence="3 7" id="KW-0812">Transmembrane</keyword>
<dbReference type="GO" id="GO:0043093">
    <property type="term" value="P:FtsZ-dependent cytokinesis"/>
    <property type="evidence" value="ECO:0007669"/>
    <property type="project" value="UniProtKB-UniRule"/>
</dbReference>
<name>D7DQ98_METV0</name>
<evidence type="ECO:0000256" key="4">
    <source>
        <dbReference type="ARBA" id="ARBA00022989"/>
    </source>
</evidence>
<evidence type="ECO:0000313" key="10">
    <source>
        <dbReference type="Proteomes" id="UP000000383"/>
    </source>
</evidence>
<dbReference type="KEGG" id="meh:M301_1085"/>
<keyword evidence="6 7" id="KW-0131">Cell cycle</keyword>
<feature type="compositionally biased region" description="Low complexity" evidence="8">
    <location>
        <begin position="94"/>
        <end position="118"/>
    </location>
</feature>
<feature type="topological domain" description="Cytoplasmic" evidence="7">
    <location>
        <begin position="1"/>
        <end position="3"/>
    </location>
</feature>
<comment type="subunit">
    <text evidence="7">Part of a complex composed of FtsB, FtsL and FtsQ.</text>
</comment>
<dbReference type="PANTHER" id="PTHR37485">
    <property type="entry name" value="CELL DIVISION PROTEIN FTSB"/>
    <property type="match status" value="1"/>
</dbReference>
<sequence>MKALTLIFVILIALLQYPLWLGKGSWLRVWDLSRQLATQQEKNSALKARNETLDAEVRDLKSGRAAIEERARSELGMIKQDEVFYQVLDNSAHTQSVQPPTQPSSSTQVSGQTPSSSQADSKDTVMQRTTSAKALQ</sequence>
<evidence type="ECO:0000256" key="1">
    <source>
        <dbReference type="ARBA" id="ARBA00022475"/>
    </source>
</evidence>
<protein>
    <recommendedName>
        <fullName evidence="7">Cell division protein FtsB</fullName>
    </recommendedName>
</protein>
<feature type="topological domain" description="Periplasmic" evidence="7">
    <location>
        <begin position="22"/>
        <end position="136"/>
    </location>
</feature>
<dbReference type="AlphaFoldDB" id="D7DQ98"/>
<gene>
    <name evidence="7" type="primary">ftsB</name>
    <name evidence="9" type="ordered locus">M301_1085</name>
</gene>
<dbReference type="Proteomes" id="UP000000383">
    <property type="component" value="Chromosome"/>
</dbReference>
<reference evidence="9 10" key="2">
    <citation type="journal article" date="2011" name="J. Bacteriol.">
        <title>Genomes of three methylotrophs from a single niche uncover genetic and metabolic divergence of Methylophilaceae.</title>
        <authorList>
            <person name="Lapidus A."/>
            <person name="Clum A."/>
            <person name="Labutti K."/>
            <person name="Kaluzhnaya M.G."/>
            <person name="Lim S."/>
            <person name="Beck D.A."/>
            <person name="Glavina Del Rio T."/>
            <person name="Nolan M."/>
            <person name="Mavromatis K."/>
            <person name="Huntemann M."/>
            <person name="Lucas S."/>
            <person name="Lidstrom M.E."/>
            <person name="Ivanova N."/>
            <person name="Chistoserdova L."/>
        </authorList>
    </citation>
    <scope>NUCLEOTIDE SEQUENCE [LARGE SCALE GENOMIC DNA]</scope>
    <source>
        <strain evidence="9 10">301</strain>
    </source>
</reference>
<dbReference type="STRING" id="666681.M301_1085"/>
<dbReference type="HOGENOM" id="CLU_134863_5_0_4"/>
<dbReference type="OrthoDB" id="7061211at2"/>
<dbReference type="GO" id="GO:0030428">
    <property type="term" value="C:cell septum"/>
    <property type="evidence" value="ECO:0007669"/>
    <property type="project" value="TreeGrafter"/>
</dbReference>
<comment type="function">
    <text evidence="7">Essential cell division protein. May link together the upstream cell division proteins, which are predominantly cytoplasmic, with the downstream cell division proteins, which are predominantly periplasmic.</text>
</comment>
<reference evidence="10" key="1">
    <citation type="submission" date="2010-05" db="EMBL/GenBank/DDBJ databases">
        <title>Complete sequence of Methylotenera sp. 301.</title>
        <authorList>
            <person name="Lucas S."/>
            <person name="Copeland A."/>
            <person name="Lapidus A."/>
            <person name="Cheng J.-F."/>
            <person name="Bruce D."/>
            <person name="Goodwin L."/>
            <person name="Pitluck S."/>
            <person name="Clum A."/>
            <person name="Land M."/>
            <person name="Hauser L."/>
            <person name="Kyrpides N."/>
            <person name="Ivanova N."/>
            <person name="Chistoservova L."/>
            <person name="Kalyuzhnaya M."/>
            <person name="Woyke T."/>
        </authorList>
    </citation>
    <scope>NUCLEOTIDE SEQUENCE [LARGE SCALE GENOMIC DNA]</scope>
    <source>
        <strain evidence="10">301</strain>
    </source>
</reference>
<dbReference type="NCBIfam" id="NF002058">
    <property type="entry name" value="PRK00888.1"/>
    <property type="match status" value="1"/>
</dbReference>
<dbReference type="EMBL" id="CP002056">
    <property type="protein sequence ID" value="ADI29469.1"/>
    <property type="molecule type" value="Genomic_DNA"/>
</dbReference>
<dbReference type="GO" id="GO:0032153">
    <property type="term" value="C:cell division site"/>
    <property type="evidence" value="ECO:0007669"/>
    <property type="project" value="UniProtKB-UniRule"/>
</dbReference>
<proteinExistence type="inferred from homology"/>
<dbReference type="RefSeq" id="WP_013147785.1">
    <property type="nucleotide sequence ID" value="NC_014207.1"/>
</dbReference>
<feature type="coiled-coil region" evidence="7">
    <location>
        <begin position="36"/>
        <end position="70"/>
    </location>
</feature>
<dbReference type="GO" id="GO:0005886">
    <property type="term" value="C:plasma membrane"/>
    <property type="evidence" value="ECO:0007669"/>
    <property type="project" value="UniProtKB-SubCell"/>
</dbReference>
<keyword evidence="1 7" id="KW-1003">Cell membrane</keyword>